<reference evidence="2 3" key="1">
    <citation type="submission" date="2011-02" db="EMBL/GenBank/DDBJ databases">
        <title>The Genome Sequence of Sphaeroforma arctica JP610.</title>
        <authorList>
            <consortium name="The Broad Institute Genome Sequencing Platform"/>
            <person name="Russ C."/>
            <person name="Cuomo C."/>
            <person name="Young S.K."/>
            <person name="Zeng Q."/>
            <person name="Gargeya S."/>
            <person name="Alvarado L."/>
            <person name="Berlin A."/>
            <person name="Chapman S.B."/>
            <person name="Chen Z."/>
            <person name="Freedman E."/>
            <person name="Gellesch M."/>
            <person name="Goldberg J."/>
            <person name="Griggs A."/>
            <person name="Gujja S."/>
            <person name="Heilman E."/>
            <person name="Heiman D."/>
            <person name="Howarth C."/>
            <person name="Mehta T."/>
            <person name="Neiman D."/>
            <person name="Pearson M."/>
            <person name="Roberts A."/>
            <person name="Saif S."/>
            <person name="Shea T."/>
            <person name="Shenoy N."/>
            <person name="Sisk P."/>
            <person name="Stolte C."/>
            <person name="Sykes S."/>
            <person name="White J."/>
            <person name="Yandava C."/>
            <person name="Burger G."/>
            <person name="Gray M.W."/>
            <person name="Holland P.W.H."/>
            <person name="King N."/>
            <person name="Lang F.B.F."/>
            <person name="Roger A.J."/>
            <person name="Ruiz-Trillo I."/>
            <person name="Haas B."/>
            <person name="Nusbaum C."/>
            <person name="Birren B."/>
        </authorList>
    </citation>
    <scope>NUCLEOTIDE SEQUENCE [LARGE SCALE GENOMIC DNA]</scope>
    <source>
        <strain evidence="2 3">JP610</strain>
    </source>
</reference>
<feature type="compositionally biased region" description="Polar residues" evidence="1">
    <location>
        <begin position="159"/>
        <end position="205"/>
    </location>
</feature>
<organism evidence="2 3">
    <name type="scientific">Sphaeroforma arctica JP610</name>
    <dbReference type="NCBI Taxonomy" id="667725"/>
    <lineage>
        <taxon>Eukaryota</taxon>
        <taxon>Ichthyosporea</taxon>
        <taxon>Ichthyophonida</taxon>
        <taxon>Sphaeroforma</taxon>
    </lineage>
</organism>
<dbReference type="AlphaFoldDB" id="A0A0L0FS99"/>
<keyword evidence="3" id="KW-1185">Reference proteome</keyword>
<dbReference type="EMBL" id="KQ242411">
    <property type="protein sequence ID" value="KNC78858.1"/>
    <property type="molecule type" value="Genomic_DNA"/>
</dbReference>
<feature type="region of interest" description="Disordered" evidence="1">
    <location>
        <begin position="159"/>
        <end position="237"/>
    </location>
</feature>
<dbReference type="RefSeq" id="XP_014152760.1">
    <property type="nucleotide sequence ID" value="XM_014297285.1"/>
</dbReference>
<protein>
    <submittedName>
        <fullName evidence="2">Uncharacterized protein</fullName>
    </submittedName>
</protein>
<sequence length="237" mass="25728">MSTIRSGTTDTDTVSEGIVNVRGNTADTAPVGRVIWSSGGESPTNIASINLTTTASDNQISTRAQDTHARLLVSQSSLVNGVIRGSSSPRLMAYGAVGSEKGMERYRTDTQHNYAGLAERSTSNRSVASLGNESQIPTQYMDSEITEAVDTTAYTNQHESYRPNESQTQMLTQPRNSPYQTYTTKSTQRNNRSSSLVDLISTFTPARSPRPSKILPTVSKVTGQKTRPQVDEDQGDE</sequence>
<evidence type="ECO:0000313" key="3">
    <source>
        <dbReference type="Proteomes" id="UP000054560"/>
    </source>
</evidence>
<dbReference type="Proteomes" id="UP000054560">
    <property type="component" value="Unassembled WGS sequence"/>
</dbReference>
<evidence type="ECO:0000256" key="1">
    <source>
        <dbReference type="SAM" id="MobiDB-lite"/>
    </source>
</evidence>
<name>A0A0L0FS99_9EUKA</name>
<evidence type="ECO:0000313" key="2">
    <source>
        <dbReference type="EMBL" id="KNC78858.1"/>
    </source>
</evidence>
<accession>A0A0L0FS99</accession>
<proteinExistence type="predicted"/>
<dbReference type="GeneID" id="25909236"/>
<gene>
    <name evidence="2" type="ORF">SARC_08732</name>
</gene>